<gene>
    <name evidence="2" type="ORF">GGP41_001036</name>
</gene>
<dbReference type="AlphaFoldDB" id="A0A8H5ZMR8"/>
<dbReference type="Gene3D" id="3.30.420.10">
    <property type="entry name" value="Ribonuclease H-like superfamily/Ribonuclease H"/>
    <property type="match status" value="1"/>
</dbReference>
<evidence type="ECO:0000256" key="1">
    <source>
        <dbReference type="SAM" id="MobiDB-lite"/>
    </source>
</evidence>
<dbReference type="EMBL" id="WNKQ01000004">
    <property type="protein sequence ID" value="KAF5852277.1"/>
    <property type="molecule type" value="Genomic_DNA"/>
</dbReference>
<protein>
    <recommendedName>
        <fullName evidence="4">RNase H type-1 domain-containing protein</fullName>
    </recommendedName>
</protein>
<dbReference type="InterPro" id="IPR012337">
    <property type="entry name" value="RNaseH-like_sf"/>
</dbReference>
<feature type="region of interest" description="Disordered" evidence="1">
    <location>
        <begin position="1"/>
        <end position="55"/>
    </location>
</feature>
<dbReference type="InterPro" id="IPR036397">
    <property type="entry name" value="RNaseH_sf"/>
</dbReference>
<dbReference type="GO" id="GO:0003676">
    <property type="term" value="F:nucleic acid binding"/>
    <property type="evidence" value="ECO:0007669"/>
    <property type="project" value="InterPro"/>
</dbReference>
<organism evidence="2 3">
    <name type="scientific">Cochliobolus sativus</name>
    <name type="common">Common root rot and spot blotch fungus</name>
    <name type="synonym">Bipolaris sorokiniana</name>
    <dbReference type="NCBI Taxonomy" id="45130"/>
    <lineage>
        <taxon>Eukaryota</taxon>
        <taxon>Fungi</taxon>
        <taxon>Dikarya</taxon>
        <taxon>Ascomycota</taxon>
        <taxon>Pezizomycotina</taxon>
        <taxon>Dothideomycetes</taxon>
        <taxon>Pleosporomycetidae</taxon>
        <taxon>Pleosporales</taxon>
        <taxon>Pleosporineae</taxon>
        <taxon>Pleosporaceae</taxon>
        <taxon>Bipolaris</taxon>
    </lineage>
</organism>
<reference evidence="2" key="1">
    <citation type="submission" date="2019-11" db="EMBL/GenBank/DDBJ databases">
        <title>Bipolaris sorokiniana Genome sequencing.</title>
        <authorList>
            <person name="Wang H."/>
        </authorList>
    </citation>
    <scope>NUCLEOTIDE SEQUENCE</scope>
</reference>
<comment type="caution">
    <text evidence="2">The sequence shown here is derived from an EMBL/GenBank/DDBJ whole genome shotgun (WGS) entry which is preliminary data.</text>
</comment>
<evidence type="ECO:0000313" key="2">
    <source>
        <dbReference type="EMBL" id="KAF5852277.1"/>
    </source>
</evidence>
<dbReference type="Proteomes" id="UP000624244">
    <property type="component" value="Unassembled WGS sequence"/>
</dbReference>
<proteinExistence type="predicted"/>
<sequence length="271" mass="30310">MLRATRAGTYSHRQELQSTQKPVAESLRSPEEQAGARPRQARAHPPFITPPWRRGPHTYIDDDADKACNRHDTQCATGKSLSIYTDGSGIEGEIGFAAVCPLTQQTCSVHMGSDTLSTVYAAELQGISLALQITQEYADGDGERKDIAIYTDNQAAIWRRELLQLHERLSKRESALLVQLQTEKIGLNDFLFNQHVPDITSPRCSCGERRQTVAHILLHCSKYKDLRNRIFANLSGRNSLRTILSTPQLATKAIEYMEQTQILGHVGIRDT</sequence>
<name>A0A8H5ZMR8_COCSA</name>
<evidence type="ECO:0008006" key="4">
    <source>
        <dbReference type="Google" id="ProtNLM"/>
    </source>
</evidence>
<dbReference type="CDD" id="cd09276">
    <property type="entry name" value="Rnase_HI_RT_non_LTR"/>
    <property type="match status" value="1"/>
</dbReference>
<evidence type="ECO:0000313" key="3">
    <source>
        <dbReference type="Proteomes" id="UP000624244"/>
    </source>
</evidence>
<dbReference type="SUPFAM" id="SSF53098">
    <property type="entry name" value="Ribonuclease H-like"/>
    <property type="match status" value="1"/>
</dbReference>
<accession>A0A8H5ZMR8</accession>